<feature type="transmembrane region" description="Helical" evidence="6">
    <location>
        <begin position="15"/>
        <end position="35"/>
    </location>
</feature>
<gene>
    <name evidence="7" type="ORF">GCM10025870_19360</name>
</gene>
<dbReference type="EMBL" id="AP027734">
    <property type="protein sequence ID" value="BDZ54863.1"/>
    <property type="molecule type" value="Genomic_DNA"/>
</dbReference>
<keyword evidence="3 6" id="KW-0812">Transmembrane</keyword>
<feature type="transmembrane region" description="Helical" evidence="6">
    <location>
        <begin position="41"/>
        <end position="58"/>
    </location>
</feature>
<keyword evidence="8" id="KW-1185">Reference proteome</keyword>
<reference evidence="8" key="1">
    <citation type="journal article" date="2019" name="Int. J. Syst. Evol. Microbiol.">
        <title>The Global Catalogue of Microorganisms (GCM) 10K type strain sequencing project: providing services to taxonomists for standard genome sequencing and annotation.</title>
        <authorList>
            <consortium name="The Broad Institute Genomics Platform"/>
            <consortium name="The Broad Institute Genome Sequencing Center for Infectious Disease"/>
            <person name="Wu L."/>
            <person name="Ma J."/>
        </authorList>
    </citation>
    <scope>NUCLEOTIDE SEQUENCE [LARGE SCALE GENOMIC DNA]</scope>
    <source>
        <strain evidence="8">NBRC 109019</strain>
    </source>
</reference>
<feature type="transmembrane region" description="Helical" evidence="6">
    <location>
        <begin position="138"/>
        <end position="165"/>
    </location>
</feature>
<dbReference type="RefSeq" id="WP_234660269.1">
    <property type="nucleotide sequence ID" value="NZ_AP027734.1"/>
</dbReference>
<evidence type="ECO:0000313" key="8">
    <source>
        <dbReference type="Proteomes" id="UP001321477"/>
    </source>
</evidence>
<feature type="transmembrane region" description="Helical" evidence="6">
    <location>
        <begin position="70"/>
        <end position="91"/>
    </location>
</feature>
<dbReference type="InterPro" id="IPR002549">
    <property type="entry name" value="AI-2E-like"/>
</dbReference>
<comment type="subcellular location">
    <subcellularLocation>
        <location evidence="1">Membrane</location>
        <topology evidence="1">Multi-pass membrane protein</topology>
    </subcellularLocation>
</comment>
<evidence type="ECO:0000256" key="6">
    <source>
        <dbReference type="SAM" id="Phobius"/>
    </source>
</evidence>
<evidence type="ECO:0000256" key="3">
    <source>
        <dbReference type="ARBA" id="ARBA00022692"/>
    </source>
</evidence>
<proteinExistence type="inferred from homology"/>
<feature type="transmembrane region" description="Helical" evidence="6">
    <location>
        <begin position="246"/>
        <end position="276"/>
    </location>
</feature>
<comment type="similarity">
    <text evidence="2">Belongs to the autoinducer-2 exporter (AI-2E) (TC 2.A.86) family.</text>
</comment>
<evidence type="ECO:0000256" key="4">
    <source>
        <dbReference type="ARBA" id="ARBA00022989"/>
    </source>
</evidence>
<keyword evidence="4 6" id="KW-1133">Transmembrane helix</keyword>
<dbReference type="Pfam" id="PF01594">
    <property type="entry name" value="AI-2E_transport"/>
    <property type="match status" value="1"/>
</dbReference>
<dbReference type="PANTHER" id="PTHR21716">
    <property type="entry name" value="TRANSMEMBRANE PROTEIN"/>
    <property type="match status" value="1"/>
</dbReference>
<sequence>MTTEREGRVSTHRNAFILIGIGGAVLATTGLAAIGSIVAPVFLALVLTICVHPLRVALERRGVPRGLATGSVITAVFLLLLGFGYAVLVAIGQFTELVPQFASEIEGWVSDAAAWLGSIGLNSAQLSDIAAGFDASSIVGFVGSLLGGVTGSISMLVVILTMLLLMAMDSAFLPTLLRQLQPHRPLVVTALAGYGSGVRRYMVVTTLLGLAQGLINWFVLVLLGVPGAFIWGLLSFLCSFIPNIGYFIAIVPPIFFGALVGGWPTVIAVVIVYGIVNAGVQSVVQPRVVGNAVALSQSLTFFSVLFWAVVLGPIGAILAIPLTLLVRMVLVDTNPSAGWIRPLLGDVGEAKAVMDAEDVDRKSERVARRAERRAGPG</sequence>
<keyword evidence="5 6" id="KW-0472">Membrane</keyword>
<evidence type="ECO:0000256" key="5">
    <source>
        <dbReference type="ARBA" id="ARBA00023136"/>
    </source>
</evidence>
<accession>A0ABM8H2B0</accession>
<evidence type="ECO:0000313" key="7">
    <source>
        <dbReference type="EMBL" id="BDZ54863.1"/>
    </source>
</evidence>
<evidence type="ECO:0000256" key="1">
    <source>
        <dbReference type="ARBA" id="ARBA00004141"/>
    </source>
</evidence>
<evidence type="ECO:0000256" key="2">
    <source>
        <dbReference type="ARBA" id="ARBA00009773"/>
    </source>
</evidence>
<dbReference type="PANTHER" id="PTHR21716:SF64">
    <property type="entry name" value="AI-2 TRANSPORT PROTEIN TQSA"/>
    <property type="match status" value="1"/>
</dbReference>
<name>A0ABM8H2B0_9MICO</name>
<dbReference type="Proteomes" id="UP001321477">
    <property type="component" value="Chromosome"/>
</dbReference>
<organism evidence="7 8">
    <name type="scientific">Agromyces marinus</name>
    <dbReference type="NCBI Taxonomy" id="1389020"/>
    <lineage>
        <taxon>Bacteria</taxon>
        <taxon>Bacillati</taxon>
        <taxon>Actinomycetota</taxon>
        <taxon>Actinomycetes</taxon>
        <taxon>Micrococcales</taxon>
        <taxon>Microbacteriaceae</taxon>
        <taxon>Agromyces</taxon>
    </lineage>
</organism>
<feature type="transmembrane region" description="Helical" evidence="6">
    <location>
        <begin position="304"/>
        <end position="326"/>
    </location>
</feature>
<protein>
    <submittedName>
        <fullName evidence="7">AI-2E family transporter</fullName>
    </submittedName>
</protein>